<protein>
    <submittedName>
        <fullName evidence="2">Uncharacterized protein</fullName>
    </submittedName>
</protein>
<evidence type="ECO:0000313" key="2">
    <source>
        <dbReference type="EMBL" id="QGW49979.1"/>
    </source>
</evidence>
<gene>
    <name evidence="2" type="primary">ORF-6</name>
</gene>
<feature type="compositionally biased region" description="Acidic residues" evidence="1">
    <location>
        <begin position="262"/>
        <end position="272"/>
    </location>
</feature>
<feature type="compositionally biased region" description="Acidic residues" evidence="1">
    <location>
        <begin position="223"/>
        <end position="241"/>
    </location>
</feature>
<accession>A0A6B9CQS4</accession>
<feature type="region of interest" description="Disordered" evidence="1">
    <location>
        <begin position="223"/>
        <end position="275"/>
    </location>
</feature>
<name>A0A6B9CQS4_9ABAC</name>
<feature type="region of interest" description="Disordered" evidence="1">
    <location>
        <begin position="336"/>
        <end position="416"/>
    </location>
</feature>
<feature type="compositionally biased region" description="Basic and acidic residues" evidence="1">
    <location>
        <begin position="371"/>
        <end position="384"/>
    </location>
</feature>
<proteinExistence type="predicted"/>
<feature type="compositionally biased region" description="Basic and acidic residues" evidence="1">
    <location>
        <begin position="251"/>
        <end position="261"/>
    </location>
</feature>
<sequence length="416" mass="47816">MITFEDTDNRVIILIIAAISGINTSTIQSVSSQVIVLCFQEVLRSGNTTNLLYIIMMHYAVQDFHYLASLMDGKPEPESKAARSRRSDVISLKKNKLLRLVAEEFNKRKLVVKREGKRFVYTKAPQPDLRLKEDDKPTTYIFDKFIDRPDTMESFLKNKNRSDVIIDLAMRKLKYMRSENICSTAQLRPIVEDLFMANVLMTTATIELIKSIDIFRYDADDENPFYSEDSEPEPDNNDEENETKPQANQAENKREDQREGEDQPNSEGEDQPNNEAFKDYVFSIDDYSDETDSEEDPQEGGVHIKEVHLCDTHKFSPMPQEDINQIIKLMNEAEQARVQAESAPRAKRARSEPASHKVPAPRAKRVQSEPAPREEPAAREKTAAREIPAQIKPKSAKKMSDRTLRYIRRSNSIRQN</sequence>
<dbReference type="EMBL" id="MN689116">
    <property type="protein sequence ID" value="QGW49979.1"/>
    <property type="molecule type" value="Genomic_DNA"/>
</dbReference>
<organism evidence="2">
    <name type="scientific">Chrysodeixis includens nucleopolyhedrovirus</name>
    <dbReference type="NCBI Taxonomy" id="1207438"/>
    <lineage>
        <taxon>Viruses</taxon>
        <taxon>Viruses incertae sedis</taxon>
        <taxon>Naldaviricetes</taxon>
        <taxon>Lefavirales</taxon>
        <taxon>Baculoviridae</taxon>
        <taxon>Alphabaculovirus</taxon>
        <taxon>Alphabaculovirus chrincludentis</taxon>
        <taxon>Alphabaculovirus alterchrincludentis</taxon>
    </lineage>
</organism>
<evidence type="ECO:0000256" key="1">
    <source>
        <dbReference type="SAM" id="MobiDB-lite"/>
    </source>
</evidence>
<reference evidence="2" key="1">
    <citation type="submission" date="2019-11" db="EMBL/GenBank/DDBJ databases">
        <title>Complete Genome Sequences of Seven New Chrysodeixis includens NPV Isolates from Minas Gerais and Mato Grosso States in Brazil.</title>
        <authorList>
            <person name="Craveiro S.R."/>
            <person name="Monteiro L.L.S."/>
            <person name="Santos L.A.V.M."/>
            <person name="Togawa R.C."/>
            <person name="Inglis P.W."/>
            <person name="Ribeiro Z.M.A."/>
            <person name="Ribeiro B.M."/>
            <person name="Castro M.E.B."/>
        </authorList>
    </citation>
    <scope>NUCLEOTIDE SEQUENCE</scope>
    <source>
        <strain evidence="2">ChinNPV-MT.E</strain>
    </source>
</reference>